<accession>A0A940WXV7</accession>
<protein>
    <recommendedName>
        <fullName evidence="3">Capsid protein</fullName>
    </recommendedName>
</protein>
<dbReference type="EMBL" id="JAGKSQ010000002">
    <property type="protein sequence ID" value="MBP3950331.1"/>
    <property type="molecule type" value="Genomic_DNA"/>
</dbReference>
<evidence type="ECO:0008006" key="3">
    <source>
        <dbReference type="Google" id="ProtNLM"/>
    </source>
</evidence>
<sequence>MNSNQLITYFSTVLQNIANQIGIHNNWLDDKETEKLIESILFSLDQLGVAVEEVFPEELLKAYFGGVDKGTSLLRDAGLSIPATLALNANGQIAQGFSSSYHMDAVQELIRDSLLDLRAAINRTKRSSKETIEETIQEFRTEVAKGLFVGDNNKGVTKRVIKNFFQRGFTAFRTTDGKNLPLDFYASTLTRTKMKQANVNGAVNRYKENDVYLVQINEHQPTCHVCAQLQGMVISLTGEHEGFLSVNDSGVSLPPWHPNCEHSVRPFIIRYKQEGEVEKAKGRWKGFNPAKDVRSKAQRKAYDKEQAIRRKANAEKKMYARYQMALGDEAPKTVGAFRRMKRQNTIRFQELQSQYRRTMRDVRNNGTQ</sequence>
<gene>
    <name evidence="1" type="ORF">J7W16_04240</name>
</gene>
<dbReference type="Pfam" id="PF06152">
    <property type="entry name" value="Phage_min_cap2"/>
    <property type="match status" value="1"/>
</dbReference>
<dbReference type="RefSeq" id="WP_210595982.1">
    <property type="nucleotide sequence ID" value="NZ_JAGKSQ010000002.1"/>
</dbReference>
<name>A0A940WXV7_9BACI</name>
<dbReference type="Proteomes" id="UP000678228">
    <property type="component" value="Unassembled WGS sequence"/>
</dbReference>
<reference evidence="1" key="1">
    <citation type="submission" date="2021-03" db="EMBL/GenBank/DDBJ databases">
        <title>Bacillus suaedae sp. nov., isolated from Suaeda aralocaspica.</title>
        <authorList>
            <person name="Lei R.F.R."/>
        </authorList>
    </citation>
    <scope>NUCLEOTIDE SEQUENCE</scope>
    <source>
        <strain evidence="1">YZJH907-2</strain>
    </source>
</reference>
<evidence type="ECO:0000313" key="1">
    <source>
        <dbReference type="EMBL" id="MBP3950331.1"/>
    </source>
</evidence>
<dbReference type="InterPro" id="IPR009319">
    <property type="entry name" value="Phage_A118_VSP1"/>
</dbReference>
<evidence type="ECO:0000313" key="2">
    <source>
        <dbReference type="Proteomes" id="UP000678228"/>
    </source>
</evidence>
<dbReference type="AlphaFoldDB" id="A0A940WXV7"/>
<comment type="caution">
    <text evidence="1">The sequence shown here is derived from an EMBL/GenBank/DDBJ whole genome shotgun (WGS) entry which is preliminary data.</text>
</comment>
<keyword evidence="2" id="KW-1185">Reference proteome</keyword>
<proteinExistence type="predicted"/>
<organism evidence="1 2">
    <name type="scientific">Halalkalibacter suaedae</name>
    <dbReference type="NCBI Taxonomy" id="2822140"/>
    <lineage>
        <taxon>Bacteria</taxon>
        <taxon>Bacillati</taxon>
        <taxon>Bacillota</taxon>
        <taxon>Bacilli</taxon>
        <taxon>Bacillales</taxon>
        <taxon>Bacillaceae</taxon>
        <taxon>Halalkalibacter</taxon>
    </lineage>
</organism>
<dbReference type="GO" id="GO:0005198">
    <property type="term" value="F:structural molecule activity"/>
    <property type="evidence" value="ECO:0007669"/>
    <property type="project" value="InterPro"/>
</dbReference>